<gene>
    <name evidence="4" type="ORF">SAMN04488081_0526</name>
</gene>
<evidence type="ECO:0000256" key="2">
    <source>
        <dbReference type="ARBA" id="ARBA00023316"/>
    </source>
</evidence>
<keyword evidence="2" id="KW-0961">Cell wall biogenesis/degradation</keyword>
<dbReference type="InterPro" id="IPR050695">
    <property type="entry name" value="N-acetylmuramoyl_amidase_3"/>
</dbReference>
<dbReference type="Pfam" id="PF08239">
    <property type="entry name" value="SH3_3"/>
    <property type="match status" value="2"/>
</dbReference>
<evidence type="ECO:0000259" key="3">
    <source>
        <dbReference type="PROSITE" id="PS51781"/>
    </source>
</evidence>
<dbReference type="Proteomes" id="UP000198647">
    <property type="component" value="Unassembled WGS sequence"/>
</dbReference>
<dbReference type="PANTHER" id="PTHR30404:SF0">
    <property type="entry name" value="N-ACETYLMURAMOYL-L-ALANINE AMIDASE AMIC"/>
    <property type="match status" value="1"/>
</dbReference>
<dbReference type="SMART" id="SM00287">
    <property type="entry name" value="SH3b"/>
    <property type="match status" value="2"/>
</dbReference>
<dbReference type="Gene3D" id="3.40.630.40">
    <property type="entry name" value="Zn-dependent exopeptidases"/>
    <property type="match status" value="1"/>
</dbReference>
<evidence type="ECO:0000313" key="4">
    <source>
        <dbReference type="EMBL" id="SDX43987.1"/>
    </source>
</evidence>
<accession>A0A1H3BQ63</accession>
<dbReference type="Pfam" id="PF01520">
    <property type="entry name" value="Amidase_3"/>
    <property type="match status" value="1"/>
</dbReference>
<evidence type="ECO:0000313" key="5">
    <source>
        <dbReference type="Proteomes" id="UP000198647"/>
    </source>
</evidence>
<comment type="caution">
    <text evidence="4">The sequence shown here is derived from an EMBL/GenBank/DDBJ whole genome shotgun (WGS) entry which is preliminary data.</text>
</comment>
<proteinExistence type="predicted"/>
<dbReference type="PANTHER" id="PTHR30404">
    <property type="entry name" value="N-ACETYLMURAMOYL-L-ALANINE AMIDASE"/>
    <property type="match status" value="1"/>
</dbReference>
<keyword evidence="5" id="KW-1185">Reference proteome</keyword>
<feature type="domain" description="SH3b" evidence="3">
    <location>
        <begin position="72"/>
        <end position="134"/>
    </location>
</feature>
<feature type="domain" description="SH3b" evidence="3">
    <location>
        <begin position="142"/>
        <end position="206"/>
    </location>
</feature>
<reference evidence="4 5" key="1">
    <citation type="submission" date="2016-10" db="EMBL/GenBank/DDBJ databases">
        <authorList>
            <person name="Varghese N."/>
            <person name="Submissions S."/>
        </authorList>
    </citation>
    <scope>NUCLEOTIDE SEQUENCE [LARGE SCALE GENOMIC DNA]</scope>
    <source>
        <strain evidence="4 5">DSM 20748</strain>
    </source>
</reference>
<dbReference type="EMBL" id="FNOS01000001">
    <property type="protein sequence ID" value="SDX43987.1"/>
    <property type="molecule type" value="Genomic_DNA"/>
</dbReference>
<organism evidence="4 5">
    <name type="scientific">Salimicrobium album</name>
    <dbReference type="NCBI Taxonomy" id="50717"/>
    <lineage>
        <taxon>Bacteria</taxon>
        <taxon>Bacillati</taxon>
        <taxon>Bacillota</taxon>
        <taxon>Bacilli</taxon>
        <taxon>Bacillales</taxon>
        <taxon>Bacillaceae</taxon>
        <taxon>Salimicrobium</taxon>
    </lineage>
</organism>
<dbReference type="PROSITE" id="PS51781">
    <property type="entry name" value="SH3B"/>
    <property type="match status" value="2"/>
</dbReference>
<dbReference type="InterPro" id="IPR002508">
    <property type="entry name" value="MurNAc-LAA_cat"/>
</dbReference>
<dbReference type="Gene3D" id="2.30.30.40">
    <property type="entry name" value="SH3 Domains"/>
    <property type="match status" value="2"/>
</dbReference>
<keyword evidence="1" id="KW-0378">Hydrolase</keyword>
<dbReference type="SUPFAM" id="SSF53187">
    <property type="entry name" value="Zn-dependent exopeptidases"/>
    <property type="match status" value="1"/>
</dbReference>
<dbReference type="CDD" id="cd02696">
    <property type="entry name" value="MurNAc-LAA"/>
    <property type="match status" value="1"/>
</dbReference>
<dbReference type="InterPro" id="IPR003646">
    <property type="entry name" value="SH3-like_bac-type"/>
</dbReference>
<protein>
    <submittedName>
        <fullName evidence="4">N-acetylmuramoyl-L-alanine amidase</fullName>
    </submittedName>
</protein>
<dbReference type="SMART" id="SM00646">
    <property type="entry name" value="Ami_3"/>
    <property type="match status" value="1"/>
</dbReference>
<sequence>MSGLIVYLYLRPDSELIHSLGVRFMEKCYNDNCRPWPGKQKGGIVIIKQVTALLLTFLFIFTGTFAVAADSHSTKQVDASSLYLREAPGSESEVLGALSRGTEVTVQEEKYGWANVDYNGQSGWVAGHYLVSAGNSASSGQTASGDIIVQADTVHLRQGPGTETPIVGFAGQGDTYQKLEEQNGWVKVQLGNGSEAWIAGFLTSSGRATAVKASHSASPSEDVSSLKNSTIVVDAGHGGYEPGAIGRDGTLEKNLTLQTAQTVAGALRYAGAEVIMTRTSDRYVSLFERTGSSARHNADAFVSLHYNSHKYESARGISSYYYGSPSLAASIQNRLTARTSYQDDGTLHGNFQVLRGNKAPAALLELGYISNGYELDLAKTRDHQNQVAQAVTEGLRNYLSK</sequence>
<evidence type="ECO:0000256" key="1">
    <source>
        <dbReference type="ARBA" id="ARBA00022801"/>
    </source>
</evidence>
<name>A0A1H3BQ63_9BACI</name>